<feature type="transmembrane region" description="Helical" evidence="8">
    <location>
        <begin position="521"/>
        <end position="542"/>
    </location>
</feature>
<feature type="transmembrane region" description="Helical" evidence="8">
    <location>
        <begin position="875"/>
        <end position="899"/>
    </location>
</feature>
<organism evidence="9 10">
    <name type="scientific">Candidatus Nitrosacidococcus tergens</name>
    <dbReference type="NCBI Taxonomy" id="553981"/>
    <lineage>
        <taxon>Bacteria</taxon>
        <taxon>Pseudomonadati</taxon>
        <taxon>Pseudomonadota</taxon>
        <taxon>Gammaproteobacteria</taxon>
        <taxon>Chromatiales</taxon>
        <taxon>Chromatiaceae</taxon>
        <taxon>Candidatus Nitrosacidococcus</taxon>
    </lineage>
</organism>
<evidence type="ECO:0000256" key="8">
    <source>
        <dbReference type="SAM" id="Phobius"/>
    </source>
</evidence>
<dbReference type="EMBL" id="LR778175">
    <property type="protein sequence ID" value="CAB1277506.1"/>
    <property type="molecule type" value="Genomic_DNA"/>
</dbReference>
<evidence type="ECO:0000313" key="9">
    <source>
        <dbReference type="EMBL" id="CAB1277506.1"/>
    </source>
</evidence>
<dbReference type="InterPro" id="IPR001036">
    <property type="entry name" value="Acrflvin-R"/>
</dbReference>
<dbReference type="Gene3D" id="3.30.70.1440">
    <property type="entry name" value="Multidrug efflux transporter AcrB pore domain"/>
    <property type="match status" value="1"/>
</dbReference>
<keyword evidence="7 8" id="KW-0472">Membrane</keyword>
<feature type="transmembrane region" description="Helical" evidence="8">
    <location>
        <begin position="848"/>
        <end position="868"/>
    </location>
</feature>
<proteinExistence type="predicted"/>
<feature type="transmembrane region" description="Helical" evidence="8">
    <location>
        <begin position="12"/>
        <end position="32"/>
    </location>
</feature>
<keyword evidence="4" id="KW-0997">Cell inner membrane</keyword>
<evidence type="ECO:0000256" key="4">
    <source>
        <dbReference type="ARBA" id="ARBA00022519"/>
    </source>
</evidence>
<dbReference type="PANTHER" id="PTHR32063:SF28">
    <property type="entry name" value="BLR2861 PROTEIN"/>
    <property type="match status" value="1"/>
</dbReference>
<keyword evidence="10" id="KW-1185">Reference proteome</keyword>
<dbReference type="GO" id="GO:0005886">
    <property type="term" value="C:plasma membrane"/>
    <property type="evidence" value="ECO:0007669"/>
    <property type="project" value="UniProtKB-SubCell"/>
</dbReference>
<dbReference type="SUPFAM" id="SSF82693">
    <property type="entry name" value="Multidrug efflux transporter AcrB pore domain, PN1, PN2, PC1 and PC2 subdomains"/>
    <property type="match status" value="3"/>
</dbReference>
<keyword evidence="6 8" id="KW-1133">Transmembrane helix</keyword>
<feature type="transmembrane region" description="Helical" evidence="8">
    <location>
        <begin position="333"/>
        <end position="352"/>
    </location>
</feature>
<dbReference type="Proteomes" id="UP000516072">
    <property type="component" value="Chromosome"/>
</dbReference>
<evidence type="ECO:0000313" key="10">
    <source>
        <dbReference type="Proteomes" id="UP000516072"/>
    </source>
</evidence>
<dbReference type="Pfam" id="PF00873">
    <property type="entry name" value="ACR_tran"/>
    <property type="match status" value="1"/>
</dbReference>
<dbReference type="KEGG" id="ntg:NSCAC_1703"/>
<dbReference type="Gene3D" id="1.20.1640.10">
    <property type="entry name" value="Multidrug efflux transporter AcrB transmembrane domain"/>
    <property type="match status" value="2"/>
</dbReference>
<dbReference type="Gene3D" id="3.30.70.1320">
    <property type="entry name" value="Multidrug efflux transporter AcrB pore domain like"/>
    <property type="match status" value="1"/>
</dbReference>
<feature type="transmembrane region" description="Helical" evidence="8">
    <location>
        <begin position="462"/>
        <end position="480"/>
    </location>
</feature>
<accession>A0A7G1QCP2</accession>
<dbReference type="RefSeq" id="WP_197744347.1">
    <property type="nucleotide sequence ID" value="NZ_LR778175.1"/>
</dbReference>
<evidence type="ECO:0000256" key="6">
    <source>
        <dbReference type="ARBA" id="ARBA00022989"/>
    </source>
</evidence>
<feature type="transmembrane region" description="Helical" evidence="8">
    <location>
        <begin position="359"/>
        <end position="379"/>
    </location>
</feature>
<dbReference type="Gene3D" id="3.30.2090.10">
    <property type="entry name" value="Multidrug efflux transporter AcrB TolC docking domain, DN and DC subdomains"/>
    <property type="match status" value="2"/>
</dbReference>
<feature type="transmembrane region" description="Helical" evidence="8">
    <location>
        <begin position="385"/>
        <end position="409"/>
    </location>
</feature>
<evidence type="ECO:0000256" key="1">
    <source>
        <dbReference type="ARBA" id="ARBA00004429"/>
    </source>
</evidence>
<dbReference type="SUPFAM" id="SSF82866">
    <property type="entry name" value="Multidrug efflux transporter AcrB transmembrane domain"/>
    <property type="match status" value="2"/>
</dbReference>
<sequence length="1018" mass="112039">MKFTDLFIRRPVFASVVNLLILLIGLRSFTLLELRQYPATTTTVITVTTNYKGASSELMNSFITTPLEQAIAEAKGIDYIIATSDEGVSTIEVHMELNYDPGAAVAEIQAKVNSQLNFFPPNTDSPLIDTSTGRTTALMYLSFSSDIASLHEITDYILRSVKPKIQALPGVSKVTLSGDKSPAMRIWLNPKRMAAYGVTPSDVREVLESNNYIAGAGQTKGGYTSINLISNTNINYEQDYRNLVVYGKNGAIVRLKDIGNPRLGEEDYNAINWRNGQPGIFVGIEESPGSNPLEVASKVHALIPEIQKQLPPGFEGRIVSDYSIYMSDSIDEVFHTLGEAIIIVLIVIFLFLGSLRAALIPSVAVPLSLIGSGFLMLALGFSINLLTLLAMVLAIGLVVDDAIIVVENVQRHLEMGKSHFKAALDGAQELGLPIIAMTTTLVAVYAPIGFMGGLVGTLFTEFAFTAACAVIISGIVAITLSPMLSSKVLKAADQKGKFEVLVEHLLTRLAKFYRNILHRTLNHIPIIIVFAAFILLTLYPLYMSGQKELAPAEDQSVVEFEATGPEVANVDYDRVYAKQIFDIAKTLPEYREVYELIGMAGALNVIRGGFKMYPPDQRKRSQMEVRPDLQRRLQEGIAAYEISVYHRPTLPGVGGAPIQFIVETDTDFLSLDQVAQELLERAMESGKFSFLQKSIKYEQPRISINVDRDLAGDLGITMENIGEDLTTMLGERWVNRFDLEGRSYKVIPQVIRNYRLDEHMLENYYTRTKNGNFIPLSTLVSLEKTIVPSKRIQFQQLNALTLQGVASSGVTIGDALSYLETQAREIFPRGFSWDYAGESRQYAQEGNALAITFLFALIVIYLVLAAQFESWRDPIIVLMSVPMSIAGALIFLALGFTTVNIYTEMGLITLIGLIAKNGILIVEFANQLQIHEGLKKREAVEKAASIRLRPILMTTSAMIVGVIPLLMASGAGAVSRYGIGLMIATGLGIGTFFTLFIVPAVYVIIAKEHKQEEMLDIK</sequence>
<dbReference type="SUPFAM" id="SSF82714">
    <property type="entry name" value="Multidrug efflux transporter AcrB TolC docking domain, DN and DC subdomains"/>
    <property type="match status" value="2"/>
</dbReference>
<keyword evidence="5 8" id="KW-0812">Transmembrane</keyword>
<keyword evidence="2" id="KW-0813">Transport</keyword>
<evidence type="ECO:0000256" key="2">
    <source>
        <dbReference type="ARBA" id="ARBA00022448"/>
    </source>
</evidence>
<dbReference type="InterPro" id="IPR027463">
    <property type="entry name" value="AcrB_DN_DC_subdom"/>
</dbReference>
<dbReference type="Gene3D" id="3.30.70.1430">
    <property type="entry name" value="Multidrug efflux transporter AcrB pore domain"/>
    <property type="match status" value="2"/>
</dbReference>
<evidence type="ECO:0000256" key="3">
    <source>
        <dbReference type="ARBA" id="ARBA00022475"/>
    </source>
</evidence>
<feature type="transmembrane region" description="Helical" evidence="8">
    <location>
        <begin position="905"/>
        <end position="925"/>
    </location>
</feature>
<comment type="subcellular location">
    <subcellularLocation>
        <location evidence="1">Cell inner membrane</location>
        <topology evidence="1">Multi-pass membrane protein</topology>
    </subcellularLocation>
</comment>
<dbReference type="PRINTS" id="PR00702">
    <property type="entry name" value="ACRIFLAVINRP"/>
</dbReference>
<dbReference type="GO" id="GO:0042910">
    <property type="term" value="F:xenobiotic transmembrane transporter activity"/>
    <property type="evidence" value="ECO:0007669"/>
    <property type="project" value="TreeGrafter"/>
</dbReference>
<feature type="transmembrane region" description="Helical" evidence="8">
    <location>
        <begin position="946"/>
        <end position="967"/>
    </location>
</feature>
<evidence type="ECO:0000256" key="5">
    <source>
        <dbReference type="ARBA" id="ARBA00022692"/>
    </source>
</evidence>
<evidence type="ECO:0000256" key="7">
    <source>
        <dbReference type="ARBA" id="ARBA00023136"/>
    </source>
</evidence>
<dbReference type="PANTHER" id="PTHR32063">
    <property type="match status" value="1"/>
</dbReference>
<feature type="transmembrane region" description="Helical" evidence="8">
    <location>
        <begin position="430"/>
        <end position="450"/>
    </location>
</feature>
<reference evidence="9 10" key="1">
    <citation type="submission" date="2020-03" db="EMBL/GenBank/DDBJ databases">
        <authorList>
            <person name="Picone N."/>
        </authorList>
    </citation>
    <scope>NUCLEOTIDE SEQUENCE [LARGE SCALE GENOMIC DNA]</scope>
    <source>
        <strain evidence="9">NSCAC1</strain>
    </source>
</reference>
<name>A0A7G1QCP2_9GAMM</name>
<gene>
    <name evidence="9" type="ORF">NSCAC_1703</name>
</gene>
<protein>
    <submittedName>
        <fullName evidence="9">Uncharacterized transporter HI_0895</fullName>
    </submittedName>
</protein>
<keyword evidence="3" id="KW-1003">Cell membrane</keyword>
<dbReference type="AlphaFoldDB" id="A0A7G1QCP2"/>
<dbReference type="FunFam" id="1.20.1640.10:FF:000001">
    <property type="entry name" value="Efflux pump membrane transporter"/>
    <property type="match status" value="1"/>
</dbReference>
<feature type="transmembrane region" description="Helical" evidence="8">
    <location>
        <begin position="979"/>
        <end position="1005"/>
    </location>
</feature>